<dbReference type="EMBL" id="JACOPK010000009">
    <property type="protein sequence ID" value="MBC5696260.1"/>
    <property type="molecule type" value="Genomic_DNA"/>
</dbReference>
<comment type="caution">
    <text evidence="1">The sequence shown here is derived from an EMBL/GenBank/DDBJ whole genome shotgun (WGS) entry which is preliminary data.</text>
</comment>
<reference evidence="1 2" key="1">
    <citation type="submission" date="2020-08" db="EMBL/GenBank/DDBJ databases">
        <title>Genome public.</title>
        <authorList>
            <person name="Liu C."/>
            <person name="Sun Q."/>
        </authorList>
    </citation>
    <scope>NUCLEOTIDE SEQUENCE [LARGE SCALE GENOMIC DNA]</scope>
    <source>
        <strain evidence="1 2">M2</strain>
    </source>
</reference>
<accession>A0ABR7GPP1</accession>
<protein>
    <submittedName>
        <fullName evidence="1">Uncharacterized protein</fullName>
    </submittedName>
</protein>
<dbReference type="RefSeq" id="WP_186970466.1">
    <property type="nucleotide sequence ID" value="NZ_JACOPK010000009.1"/>
</dbReference>
<dbReference type="Proteomes" id="UP000641741">
    <property type="component" value="Unassembled WGS sequence"/>
</dbReference>
<gene>
    <name evidence="1" type="ORF">H8S02_09935</name>
</gene>
<evidence type="ECO:0000313" key="1">
    <source>
        <dbReference type="EMBL" id="MBC5696260.1"/>
    </source>
</evidence>
<proteinExistence type="predicted"/>
<organism evidence="1 2">
    <name type="scientific">Agathobaculum hominis</name>
    <dbReference type="NCBI Taxonomy" id="2763014"/>
    <lineage>
        <taxon>Bacteria</taxon>
        <taxon>Bacillati</taxon>
        <taxon>Bacillota</taxon>
        <taxon>Clostridia</taxon>
        <taxon>Eubacteriales</taxon>
        <taxon>Butyricicoccaceae</taxon>
        <taxon>Agathobaculum</taxon>
    </lineage>
</organism>
<sequence length="110" mass="13009">MRFVVKKEIFEELPSACFGVVMAKGIDNNNAYPEIEQFLDESIQAAMQRFEGRKVKEDPDILPYRETFRALNILSNIVLNELDWWVASQWENIPIRYEYKTRQNFSCAIK</sequence>
<keyword evidence="2" id="KW-1185">Reference proteome</keyword>
<evidence type="ECO:0000313" key="2">
    <source>
        <dbReference type="Proteomes" id="UP000641741"/>
    </source>
</evidence>
<name>A0ABR7GPP1_9FIRM</name>